<dbReference type="PROSITE" id="PS51253">
    <property type="entry name" value="HTH_CENPB"/>
    <property type="match status" value="1"/>
</dbReference>
<dbReference type="PANTHER" id="PTHR19303">
    <property type="entry name" value="TRANSPOSON"/>
    <property type="match status" value="1"/>
</dbReference>
<reference evidence="4 5" key="1">
    <citation type="submission" date="2019-07" db="EMBL/GenBank/DDBJ databases">
        <title>Genomics analysis of Aphanomyces spp. identifies a new class of oomycete effector associated with host adaptation.</title>
        <authorList>
            <person name="Gaulin E."/>
        </authorList>
    </citation>
    <scope>NUCLEOTIDE SEQUENCE [LARGE SCALE GENOMIC DNA]</scope>
    <source>
        <strain evidence="4 5">ATCC 201684</strain>
    </source>
</reference>
<keyword evidence="5" id="KW-1185">Reference proteome</keyword>
<name>A0A6G0XBR5_9STRA</name>
<dbReference type="Pfam" id="PF03221">
    <property type="entry name" value="HTH_Tnp_Tc5"/>
    <property type="match status" value="1"/>
</dbReference>
<dbReference type="AlphaFoldDB" id="A0A6G0XBR5"/>
<sequence length="490" mass="55661">MESTPCSRPRGRPRLKDGSKKPAKKFRNVHVTFKMKQAVIDSFDLVGMAATLAKHFPHHCGTQLDTTRKKVYGWLKQTDHIRVKAINPRTSHHLCSREIGMATTLPKECEEQLAKWVHSMRKDGVPVTPSMIRIMAQESAVDAGLDDSVFSASWSWLKGFKKRHNLSWRSRTRMGQDTQGDGEVVLSEFASRIAGLVRDHDIDIIYNADQTGVNYEYLPTRTLNPRGDKSVWIKCGGKTKGRVTAMVMADSTGKKYPLFLVMKTPASKIESVVQDNLTHRHGFGKQLWKEVGPIQERFGCQVYGNPTALWNARISVEFLRYQFANRPDRATKKVLLLWDDFSAHFTEEVVACAEELNVLLEKIPPRFTWVCQPADVAWIRPMKCRLRKMWIDNLRRQVLNSKVQDKPFKLQAPGRKTLVGWITDAWLGLSEPTILNGFAKCKIIQQCRDEVESEEVVAVDMLSDLVANCAVDETIDPADDIDCIDEVELP</sequence>
<accession>A0A6G0XBR5</accession>
<feature type="region of interest" description="Disordered" evidence="2">
    <location>
        <begin position="1"/>
        <end position="22"/>
    </location>
</feature>
<dbReference type="InterPro" id="IPR006600">
    <property type="entry name" value="HTH_CenpB_DNA-bd_dom"/>
</dbReference>
<organism evidence="4 5">
    <name type="scientific">Aphanomyces euteiches</name>
    <dbReference type="NCBI Taxonomy" id="100861"/>
    <lineage>
        <taxon>Eukaryota</taxon>
        <taxon>Sar</taxon>
        <taxon>Stramenopiles</taxon>
        <taxon>Oomycota</taxon>
        <taxon>Saprolegniomycetes</taxon>
        <taxon>Saprolegniales</taxon>
        <taxon>Verrucalvaceae</taxon>
        <taxon>Aphanomyces</taxon>
    </lineage>
</organism>
<comment type="caution">
    <text evidence="4">The sequence shown here is derived from an EMBL/GenBank/DDBJ whole genome shotgun (WGS) entry which is preliminary data.</text>
</comment>
<dbReference type="GO" id="GO:0003677">
    <property type="term" value="F:DNA binding"/>
    <property type="evidence" value="ECO:0007669"/>
    <property type="project" value="UniProtKB-KW"/>
</dbReference>
<evidence type="ECO:0000256" key="1">
    <source>
        <dbReference type="ARBA" id="ARBA00023125"/>
    </source>
</evidence>
<dbReference type="InterPro" id="IPR004875">
    <property type="entry name" value="DDE_SF_endonuclease_dom"/>
</dbReference>
<protein>
    <recommendedName>
        <fullName evidence="3">HTH CENPB-type domain-containing protein</fullName>
    </recommendedName>
</protein>
<evidence type="ECO:0000313" key="5">
    <source>
        <dbReference type="Proteomes" id="UP000481153"/>
    </source>
</evidence>
<evidence type="ECO:0000313" key="4">
    <source>
        <dbReference type="EMBL" id="KAF0737618.1"/>
    </source>
</evidence>
<dbReference type="GO" id="GO:0005634">
    <property type="term" value="C:nucleus"/>
    <property type="evidence" value="ECO:0007669"/>
    <property type="project" value="TreeGrafter"/>
</dbReference>
<evidence type="ECO:0000259" key="3">
    <source>
        <dbReference type="PROSITE" id="PS51253"/>
    </source>
</evidence>
<dbReference type="Gene3D" id="1.10.10.60">
    <property type="entry name" value="Homeodomain-like"/>
    <property type="match status" value="1"/>
</dbReference>
<dbReference type="SMART" id="SM00674">
    <property type="entry name" value="CENPB"/>
    <property type="match status" value="1"/>
</dbReference>
<dbReference type="PANTHER" id="PTHR19303:SF57">
    <property type="entry name" value="HTH CENPB-TYPE DOMAIN-CONTAINING PROTEIN"/>
    <property type="match status" value="1"/>
</dbReference>
<evidence type="ECO:0000256" key="2">
    <source>
        <dbReference type="SAM" id="MobiDB-lite"/>
    </source>
</evidence>
<dbReference type="VEuPathDB" id="FungiDB:AeMF1_007843"/>
<dbReference type="SUPFAM" id="SSF46689">
    <property type="entry name" value="Homeodomain-like"/>
    <property type="match status" value="1"/>
</dbReference>
<gene>
    <name evidence="4" type="ORF">Ae201684_006289</name>
</gene>
<keyword evidence="1" id="KW-0238">DNA-binding</keyword>
<feature type="domain" description="HTH CENPB-type" evidence="3">
    <location>
        <begin position="97"/>
        <end position="170"/>
    </location>
</feature>
<dbReference type="EMBL" id="VJMJ01000083">
    <property type="protein sequence ID" value="KAF0737618.1"/>
    <property type="molecule type" value="Genomic_DNA"/>
</dbReference>
<dbReference type="Proteomes" id="UP000481153">
    <property type="component" value="Unassembled WGS sequence"/>
</dbReference>
<proteinExistence type="predicted"/>
<dbReference type="Pfam" id="PF03184">
    <property type="entry name" value="DDE_1"/>
    <property type="match status" value="1"/>
</dbReference>
<dbReference type="InterPro" id="IPR009057">
    <property type="entry name" value="Homeodomain-like_sf"/>
</dbReference>
<dbReference type="InterPro" id="IPR050863">
    <property type="entry name" value="CenT-Element_Derived"/>
</dbReference>